<protein>
    <submittedName>
        <fullName evidence="3">FBX4-like protein</fullName>
    </submittedName>
</protein>
<dbReference type="EMBL" id="CP111024">
    <property type="protein sequence ID" value="WAR23598.1"/>
    <property type="molecule type" value="Genomic_DNA"/>
</dbReference>
<evidence type="ECO:0000313" key="3">
    <source>
        <dbReference type="EMBL" id="WAR23598.1"/>
    </source>
</evidence>
<dbReference type="Proteomes" id="UP001164746">
    <property type="component" value="Chromosome 13"/>
</dbReference>
<dbReference type="InterPro" id="IPR027417">
    <property type="entry name" value="P-loop_NTPase"/>
</dbReference>
<dbReference type="SMART" id="SM00256">
    <property type="entry name" value="FBOX"/>
    <property type="match status" value="1"/>
</dbReference>
<feature type="compositionally biased region" description="Basic and acidic residues" evidence="1">
    <location>
        <begin position="262"/>
        <end position="272"/>
    </location>
</feature>
<feature type="region of interest" description="Disordered" evidence="1">
    <location>
        <begin position="1"/>
        <end position="24"/>
    </location>
</feature>
<feature type="region of interest" description="Disordered" evidence="1">
    <location>
        <begin position="262"/>
        <end position="288"/>
    </location>
</feature>
<dbReference type="InterPro" id="IPR036047">
    <property type="entry name" value="F-box-like_dom_sf"/>
</dbReference>
<evidence type="ECO:0000256" key="1">
    <source>
        <dbReference type="SAM" id="MobiDB-lite"/>
    </source>
</evidence>
<dbReference type="PANTHER" id="PTHR16008:SF4">
    <property type="entry name" value="F-BOX ONLY PROTEIN 4"/>
    <property type="match status" value="1"/>
</dbReference>
<dbReference type="InterPro" id="IPR001810">
    <property type="entry name" value="F-box_dom"/>
</dbReference>
<dbReference type="PANTHER" id="PTHR16008">
    <property type="entry name" value="F-BOX ONLY PROTEIN 4"/>
    <property type="match status" value="1"/>
</dbReference>
<evidence type="ECO:0000313" key="4">
    <source>
        <dbReference type="Proteomes" id="UP001164746"/>
    </source>
</evidence>
<dbReference type="SUPFAM" id="SSF81383">
    <property type="entry name" value="F-box domain"/>
    <property type="match status" value="1"/>
</dbReference>
<reference evidence="3" key="1">
    <citation type="submission" date="2022-11" db="EMBL/GenBank/DDBJ databases">
        <title>Centuries of genome instability and evolution in soft-shell clam transmissible cancer (bioRxiv).</title>
        <authorList>
            <person name="Hart S.F.M."/>
            <person name="Yonemitsu M.A."/>
            <person name="Giersch R.M."/>
            <person name="Beal B.F."/>
            <person name="Arriagada G."/>
            <person name="Davis B.W."/>
            <person name="Ostrander E.A."/>
            <person name="Goff S.P."/>
            <person name="Metzger M.J."/>
        </authorList>
    </citation>
    <scope>NUCLEOTIDE SEQUENCE</scope>
    <source>
        <strain evidence="3">MELC-2E11</strain>
        <tissue evidence="3">Siphon/mantle</tissue>
    </source>
</reference>
<dbReference type="Gene3D" id="1.20.1280.50">
    <property type="match status" value="1"/>
</dbReference>
<organism evidence="3 4">
    <name type="scientific">Mya arenaria</name>
    <name type="common">Soft-shell clam</name>
    <dbReference type="NCBI Taxonomy" id="6604"/>
    <lineage>
        <taxon>Eukaryota</taxon>
        <taxon>Metazoa</taxon>
        <taxon>Spiralia</taxon>
        <taxon>Lophotrochozoa</taxon>
        <taxon>Mollusca</taxon>
        <taxon>Bivalvia</taxon>
        <taxon>Autobranchia</taxon>
        <taxon>Heteroconchia</taxon>
        <taxon>Euheterodonta</taxon>
        <taxon>Imparidentia</taxon>
        <taxon>Neoheterodontei</taxon>
        <taxon>Myida</taxon>
        <taxon>Myoidea</taxon>
        <taxon>Myidae</taxon>
        <taxon>Mya</taxon>
    </lineage>
</organism>
<dbReference type="Pfam" id="PF12937">
    <property type="entry name" value="F-box-like"/>
    <property type="match status" value="1"/>
</dbReference>
<proteinExistence type="predicted"/>
<feature type="domain" description="F-box" evidence="2">
    <location>
        <begin position="87"/>
        <end position="133"/>
    </location>
</feature>
<accession>A0ABY7FN06</accession>
<dbReference type="PROSITE" id="PS50181">
    <property type="entry name" value="FBOX"/>
    <property type="match status" value="1"/>
</dbReference>
<dbReference type="Gene3D" id="3.40.50.300">
    <property type="entry name" value="P-loop containing nucleotide triphosphate hydrolases"/>
    <property type="match status" value="2"/>
</dbReference>
<name>A0ABY7FN06_MYAAR</name>
<dbReference type="InterPro" id="IPR039588">
    <property type="entry name" value="FBXO4"/>
</dbReference>
<evidence type="ECO:0000259" key="2">
    <source>
        <dbReference type="PROSITE" id="PS50181"/>
    </source>
</evidence>
<gene>
    <name evidence="3" type="ORF">MAR_037267</name>
</gene>
<sequence length="384" mass="43804">MDSKCPGESEEQTEQTIQEKDSYSFGNTGNFSDGVLLNQQSAYYFRHLIKKYKKHMGEELGTSSVCSGGLQHMSAKRDSRLNKTKQHNISQSLSVDVRLHIFSFLTATELCKASQVCRSWYDITEDNLLWAGLLERDIPKWDVIGHNTNPAMYKEVESEWSNKEIYLRCSPEVNTLMHQQNALINNLTSMLRYFFPKKTPMLAMFGPGLESQTSGLVRKIMNGSMFESTGLFPGKFDGVGGGITLKSPEGAQFHWSVMYSASKKEREQSNRDRSHKHRMMRERRDSDGNERFELVPAVQDFLETGLNELEAMLSERWSATHVPVLVLATTLEATTPRLSCFEVVERLKLSQLSRPWQVRSSNVESLDGLVAGFQWLAEQSQRKY</sequence>
<keyword evidence="4" id="KW-1185">Reference proteome</keyword>